<keyword evidence="2" id="KW-0597">Phosphoprotein</keyword>
<evidence type="ECO:0000256" key="4">
    <source>
        <dbReference type="ARBA" id="ARBA00023268"/>
    </source>
</evidence>
<dbReference type="SMART" id="SM01294">
    <property type="entry name" value="PKS_PP_betabranch"/>
    <property type="match status" value="1"/>
</dbReference>
<sequence>QSAAVETRSLADRLTGLPADERQAVLLDLVRTHVAAVLGFTDAEAIEPQRAFREVGFDSLTAVEFRNQLGAATGLRLPATVVFDYPNPAEVAEYLSNSLPGGGAKASGADGGSAGSVLDELEALEGRLDGLAADAAEKARIAAKLESLLARWTDTRSEGRADTAEQEAADVTDVIENATDDEMFEFIGREFGIS</sequence>
<dbReference type="InterPro" id="IPR036736">
    <property type="entry name" value="ACP-like_sf"/>
</dbReference>
<evidence type="ECO:0000313" key="7">
    <source>
        <dbReference type="Proteomes" id="UP001552594"/>
    </source>
</evidence>
<protein>
    <submittedName>
        <fullName evidence="6">Phosphopantetheine-binding protein</fullName>
    </submittedName>
</protein>
<evidence type="ECO:0000256" key="2">
    <source>
        <dbReference type="ARBA" id="ARBA00022553"/>
    </source>
</evidence>
<dbReference type="Gene3D" id="1.10.1200.10">
    <property type="entry name" value="ACP-like"/>
    <property type="match status" value="1"/>
</dbReference>
<keyword evidence="1" id="KW-0596">Phosphopantetheine</keyword>
<keyword evidence="7" id="KW-1185">Reference proteome</keyword>
<dbReference type="Pfam" id="PF00550">
    <property type="entry name" value="PP-binding"/>
    <property type="match status" value="1"/>
</dbReference>
<name>A0ABV3K394_STRON</name>
<dbReference type="InterPro" id="IPR009081">
    <property type="entry name" value="PP-bd_ACP"/>
</dbReference>
<comment type="caution">
    <text evidence="6">The sequence shown here is derived from an EMBL/GenBank/DDBJ whole genome shotgun (WGS) entry which is preliminary data.</text>
</comment>
<dbReference type="InterPro" id="IPR050091">
    <property type="entry name" value="PKS_NRPS_Biosynth_Enz"/>
</dbReference>
<dbReference type="SMART" id="SM00823">
    <property type="entry name" value="PKS_PP"/>
    <property type="match status" value="1"/>
</dbReference>
<dbReference type="PROSITE" id="PS50075">
    <property type="entry name" value="CARRIER"/>
    <property type="match status" value="1"/>
</dbReference>
<proteinExistence type="predicted"/>
<dbReference type="PANTHER" id="PTHR43775:SF51">
    <property type="entry name" value="INACTIVE PHENOLPHTHIOCEROL SYNTHESIS POLYKETIDE SYNTHASE TYPE I PKS1-RELATED"/>
    <property type="match status" value="1"/>
</dbReference>
<dbReference type="Proteomes" id="UP001552594">
    <property type="component" value="Unassembled WGS sequence"/>
</dbReference>
<reference evidence="6 7" key="1">
    <citation type="submission" date="2024-06" db="EMBL/GenBank/DDBJ databases">
        <title>The Natural Products Discovery Center: Release of the First 8490 Sequenced Strains for Exploring Actinobacteria Biosynthetic Diversity.</title>
        <authorList>
            <person name="Kalkreuter E."/>
            <person name="Kautsar S.A."/>
            <person name="Yang D."/>
            <person name="Bader C.D."/>
            <person name="Teijaro C.N."/>
            <person name="Fluegel L."/>
            <person name="Davis C.M."/>
            <person name="Simpson J.R."/>
            <person name="Lauterbach L."/>
            <person name="Steele A.D."/>
            <person name="Gui C."/>
            <person name="Meng S."/>
            <person name="Li G."/>
            <person name="Viehrig K."/>
            <person name="Ye F."/>
            <person name="Su P."/>
            <person name="Kiefer A.F."/>
            <person name="Nichols A."/>
            <person name="Cepeda A.J."/>
            <person name="Yan W."/>
            <person name="Fan B."/>
            <person name="Jiang Y."/>
            <person name="Adhikari A."/>
            <person name="Zheng C.-J."/>
            <person name="Schuster L."/>
            <person name="Cowan T.M."/>
            <person name="Smanski M.J."/>
            <person name="Chevrette M.G."/>
            <person name="De Carvalho L.P.S."/>
            <person name="Shen B."/>
        </authorList>
    </citation>
    <scope>NUCLEOTIDE SEQUENCE [LARGE SCALE GENOMIC DNA]</scope>
    <source>
        <strain evidence="6 7">NPDC052347</strain>
    </source>
</reference>
<dbReference type="RefSeq" id="WP_364854713.1">
    <property type="nucleotide sequence ID" value="NZ_JBFAUK010000023.1"/>
</dbReference>
<organism evidence="6 7">
    <name type="scientific">Streptomyces orinoci</name>
    <name type="common">Streptoverticillium orinoci</name>
    <dbReference type="NCBI Taxonomy" id="67339"/>
    <lineage>
        <taxon>Bacteria</taxon>
        <taxon>Bacillati</taxon>
        <taxon>Actinomycetota</taxon>
        <taxon>Actinomycetes</taxon>
        <taxon>Kitasatosporales</taxon>
        <taxon>Streptomycetaceae</taxon>
        <taxon>Streptomyces</taxon>
    </lineage>
</organism>
<evidence type="ECO:0000256" key="3">
    <source>
        <dbReference type="ARBA" id="ARBA00022679"/>
    </source>
</evidence>
<evidence type="ECO:0000259" key="5">
    <source>
        <dbReference type="PROSITE" id="PS50075"/>
    </source>
</evidence>
<keyword evidence="4" id="KW-0511">Multifunctional enzyme</keyword>
<keyword evidence="3" id="KW-0808">Transferase</keyword>
<dbReference type="InterPro" id="IPR020806">
    <property type="entry name" value="PKS_PP-bd"/>
</dbReference>
<dbReference type="PANTHER" id="PTHR43775">
    <property type="entry name" value="FATTY ACID SYNTHASE"/>
    <property type="match status" value="1"/>
</dbReference>
<dbReference type="SUPFAM" id="SSF47336">
    <property type="entry name" value="ACP-like"/>
    <property type="match status" value="1"/>
</dbReference>
<accession>A0ABV3K394</accession>
<evidence type="ECO:0000313" key="6">
    <source>
        <dbReference type="EMBL" id="MEV5509626.1"/>
    </source>
</evidence>
<dbReference type="EMBL" id="JBFAUK010000023">
    <property type="protein sequence ID" value="MEV5509626.1"/>
    <property type="molecule type" value="Genomic_DNA"/>
</dbReference>
<evidence type="ECO:0000256" key="1">
    <source>
        <dbReference type="ARBA" id="ARBA00022450"/>
    </source>
</evidence>
<feature type="domain" description="Carrier" evidence="5">
    <location>
        <begin position="24"/>
        <end position="99"/>
    </location>
</feature>
<gene>
    <name evidence="6" type="ORF">AB0L16_24855</name>
</gene>
<feature type="non-terminal residue" evidence="6">
    <location>
        <position position="1"/>
    </location>
</feature>